<dbReference type="Proteomes" id="UP001596378">
    <property type="component" value="Unassembled WGS sequence"/>
</dbReference>
<evidence type="ECO:0000313" key="2">
    <source>
        <dbReference type="Proteomes" id="UP001596378"/>
    </source>
</evidence>
<proteinExistence type="predicted"/>
<evidence type="ECO:0000313" key="1">
    <source>
        <dbReference type="EMBL" id="MFC7147267.1"/>
    </source>
</evidence>
<accession>A0ABW2F6Y9</accession>
<sequence>MTKTATSILLLIALLLGAYWWSQQHKPAIDPALLSVVRNYALGADGIIEDPTGALGIESKEDVYFTRNKKELSIHYGKQKFIIDIDGYGDEVSEYLRKLGISIYSDKQGSLVVMFKGEAVTEYE</sequence>
<dbReference type="RefSeq" id="WP_378050548.1">
    <property type="nucleotide sequence ID" value="NZ_JBHMDN010000028.1"/>
</dbReference>
<protein>
    <submittedName>
        <fullName evidence="1">Uncharacterized protein</fullName>
    </submittedName>
</protein>
<comment type="caution">
    <text evidence="1">The sequence shown here is derived from an EMBL/GenBank/DDBJ whole genome shotgun (WGS) entry which is preliminary data.</text>
</comment>
<dbReference type="EMBL" id="JBHTAI010000001">
    <property type="protein sequence ID" value="MFC7147267.1"/>
    <property type="molecule type" value="Genomic_DNA"/>
</dbReference>
<reference evidence="2" key="1">
    <citation type="journal article" date="2019" name="Int. J. Syst. Evol. Microbiol.">
        <title>The Global Catalogue of Microorganisms (GCM) 10K type strain sequencing project: providing services to taxonomists for standard genome sequencing and annotation.</title>
        <authorList>
            <consortium name="The Broad Institute Genomics Platform"/>
            <consortium name="The Broad Institute Genome Sequencing Center for Infectious Disease"/>
            <person name="Wu L."/>
            <person name="Ma J."/>
        </authorList>
    </citation>
    <scope>NUCLEOTIDE SEQUENCE [LARGE SCALE GENOMIC DNA]</scope>
    <source>
        <strain evidence="2">KCTC 12907</strain>
    </source>
</reference>
<organism evidence="1 2">
    <name type="scientific">Cohnella cellulosilytica</name>
    <dbReference type="NCBI Taxonomy" id="986710"/>
    <lineage>
        <taxon>Bacteria</taxon>
        <taxon>Bacillati</taxon>
        <taxon>Bacillota</taxon>
        <taxon>Bacilli</taxon>
        <taxon>Bacillales</taxon>
        <taxon>Paenibacillaceae</taxon>
        <taxon>Cohnella</taxon>
    </lineage>
</organism>
<gene>
    <name evidence="1" type="ORF">ACFQMJ_01860</name>
</gene>
<name>A0ABW2F6Y9_9BACL</name>
<keyword evidence="2" id="KW-1185">Reference proteome</keyword>